<feature type="region of interest" description="Disordered" evidence="2">
    <location>
        <begin position="395"/>
        <end position="428"/>
    </location>
</feature>
<evidence type="ECO:0000256" key="1">
    <source>
        <dbReference type="ARBA" id="ARBA00022729"/>
    </source>
</evidence>
<evidence type="ECO:0000313" key="5">
    <source>
        <dbReference type="EMBL" id="MCM3714436.1"/>
    </source>
</evidence>
<feature type="domain" description="SLH" evidence="4">
    <location>
        <begin position="29"/>
        <end position="87"/>
    </location>
</feature>
<evidence type="ECO:0000256" key="2">
    <source>
        <dbReference type="SAM" id="MobiDB-lite"/>
    </source>
</evidence>
<evidence type="ECO:0000313" key="6">
    <source>
        <dbReference type="Proteomes" id="UP001139179"/>
    </source>
</evidence>
<dbReference type="Gene3D" id="2.160.20.110">
    <property type="match status" value="1"/>
</dbReference>
<feature type="signal peptide" evidence="3">
    <location>
        <begin position="1"/>
        <end position="29"/>
    </location>
</feature>
<feature type="domain" description="SLH" evidence="4">
    <location>
        <begin position="152"/>
        <end position="213"/>
    </location>
</feature>
<organism evidence="5 6">
    <name type="scientific">Halalkalibacter oceani</name>
    <dbReference type="NCBI Taxonomy" id="1653776"/>
    <lineage>
        <taxon>Bacteria</taxon>
        <taxon>Bacillati</taxon>
        <taxon>Bacillota</taxon>
        <taxon>Bacilli</taxon>
        <taxon>Bacillales</taxon>
        <taxon>Bacillaceae</taxon>
        <taxon>Halalkalibacter</taxon>
    </lineage>
</organism>
<dbReference type="AlphaFoldDB" id="A0A9X2DPS3"/>
<reference evidence="5" key="1">
    <citation type="submission" date="2022-05" db="EMBL/GenBank/DDBJ databases">
        <title>Comparative Genomics of Spacecraft Associated Microbes.</title>
        <authorList>
            <person name="Tran M.T."/>
            <person name="Wright A."/>
            <person name="Seuylemezian A."/>
            <person name="Eisen J."/>
            <person name="Coil D."/>
        </authorList>
    </citation>
    <scope>NUCLEOTIDE SEQUENCE</scope>
    <source>
        <strain evidence="5">214.1.1</strain>
    </source>
</reference>
<feature type="chain" id="PRO_5040726068" evidence="3">
    <location>
        <begin position="30"/>
        <end position="1141"/>
    </location>
</feature>
<keyword evidence="1 3" id="KW-0732">Signal</keyword>
<sequence>MQLKKLSLVVWLVLTLCLAAGDIAPAVQANPAEGGDYAGHWANETIEKWMNMNMLNGFPDGSIRPDQSVTRAEFIVLVNRAFGFSAGAAIPFHDVDENDWYAPAVASAVQGGYISGYRDESFRPLREVSRAEAAQMMKNILALDPDPAAAATFVDETAIAEWSRGAIGAVKANSIMSGYPDGQFQPERSLTRAEAIVLLDQALEVREDSDPEKEAEHVIIDEEGDTLGPEDGSLHWIAGDVTVTASNVTLQNVIIEGDLVIAKEVGEGDVNLHRVEVRSTMEVHGGGSESIHLNDSVVLRLVIDKENGAVRIVASGNTSVTETIVFSDVQMEVTDNADGEGFQNVMLNGSEMEMSIVRAVIDLLYVTEEVTDSTLYLLDDARIIDLINEGRIEMIEPGSGNQGGGTDRGSGGSGGGSGGPPISDGKDANYMKVAVSDPTASAGTPVDVTVEVYRSDDERDRDFNGDYTVTLSGYSFAPDGTAGFFAGEKLEGAATDAILRFTDGKASGELILHHAALQPIEVRIDGGAAIISDTMTVEPQYGTLAELHFNAPVASVVEETAFAVSVSVTDTFGNRIPESVSVTVEVSDAGTGPSELVGGTATVVTTDGVASFDHLILRGIGEGVRLRFQADTVELISDPITVDNLFETGEGTAETPFEVANFEQLTSIRKKLDAHFVLTDNIELPATDGGEIRCDDFADVEWCLSYKENGGWEPIGTDGNPFTGTFDGGDHTIANLTINRAEDNQGMFGHVQGGHIQNVVLDNAYVDTTTDDDSEGKMFVGLLVGKLDGNGSVTNATVSGEVSGRGIVGGLLGFLDGGSTVTDSSSDVTVFGYTDGSRSGGLIGENFGTVADSNATGNVTGGYNTGGLIGYNRDSATVIRTYATGDVEVPGINRDNGGLIGTNAGTVVLSFATGTISSGSNSGGLIEWNTGNVAHVYATGDVNATNFPAGLISGNPSSGNFAYGYATGNVNGDLEPAGLVSTESGVSVYSYHNGPDNAIGNLRTDTELMQRSTYEHWPFAGDDDLDGEPVWIINDGVGLPQLYWTYEAPGADEGLELTAITGSTESLNLNMTDNTTAAITLTGEWSDGTTDEDVTSLAMWHSRDSGIATVENGQVRAVSAGDTVIIAVLGDQVIKIDLTVE</sequence>
<name>A0A9X2DPS3_9BACI</name>
<dbReference type="PANTHER" id="PTHR43308">
    <property type="entry name" value="OUTER MEMBRANE PROTEIN ALPHA-RELATED"/>
    <property type="match status" value="1"/>
</dbReference>
<proteinExistence type="predicted"/>
<dbReference type="Gene3D" id="2.60.40.1080">
    <property type="match status" value="1"/>
</dbReference>
<dbReference type="EMBL" id="JAMBOL010000007">
    <property type="protein sequence ID" value="MCM3714436.1"/>
    <property type="molecule type" value="Genomic_DNA"/>
</dbReference>
<accession>A0A9X2DPS3</accession>
<feature type="compositionally biased region" description="Gly residues" evidence="2">
    <location>
        <begin position="400"/>
        <end position="419"/>
    </location>
</feature>
<comment type="caution">
    <text evidence="5">The sequence shown here is derived from an EMBL/GenBank/DDBJ whole genome shotgun (WGS) entry which is preliminary data.</text>
</comment>
<dbReference type="InterPro" id="IPR051465">
    <property type="entry name" value="Cell_Envelope_Struct_Comp"/>
</dbReference>
<dbReference type="SUPFAM" id="SSF49373">
    <property type="entry name" value="Invasin/intimin cell-adhesion fragments"/>
    <property type="match status" value="1"/>
</dbReference>
<keyword evidence="6" id="KW-1185">Reference proteome</keyword>
<dbReference type="Pfam" id="PF00395">
    <property type="entry name" value="SLH"/>
    <property type="match status" value="3"/>
</dbReference>
<dbReference type="PANTHER" id="PTHR43308:SF5">
    <property type="entry name" value="S-LAYER PROTEIN _ PEPTIDOGLYCAN ENDO-BETA-N-ACETYLGLUCOSAMINIDASE"/>
    <property type="match status" value="1"/>
</dbReference>
<dbReference type="InterPro" id="IPR008964">
    <property type="entry name" value="Invasin/intimin_cell_adhesion"/>
</dbReference>
<dbReference type="RefSeq" id="WP_251223216.1">
    <property type="nucleotide sequence ID" value="NZ_JAMBOL010000007.1"/>
</dbReference>
<evidence type="ECO:0000259" key="4">
    <source>
        <dbReference type="PROSITE" id="PS51272"/>
    </source>
</evidence>
<gene>
    <name evidence="5" type="ORF">M3202_10090</name>
</gene>
<dbReference type="Proteomes" id="UP001139179">
    <property type="component" value="Unassembled WGS sequence"/>
</dbReference>
<protein>
    <submittedName>
        <fullName evidence="5">S-layer homology domain-containing protein</fullName>
    </submittedName>
</protein>
<dbReference type="InterPro" id="IPR001119">
    <property type="entry name" value="SLH_dom"/>
</dbReference>
<dbReference type="PROSITE" id="PS51272">
    <property type="entry name" value="SLH"/>
    <property type="match status" value="3"/>
</dbReference>
<feature type="domain" description="SLH" evidence="4">
    <location>
        <begin position="88"/>
        <end position="151"/>
    </location>
</feature>
<evidence type="ECO:0000256" key="3">
    <source>
        <dbReference type="SAM" id="SignalP"/>
    </source>
</evidence>